<gene>
    <name evidence="3" type="ORF">RCC_00193</name>
</gene>
<dbReference type="RefSeq" id="XP_023621117.1">
    <property type="nucleotide sequence ID" value="XM_023765349.1"/>
</dbReference>
<dbReference type="Proteomes" id="UP000225277">
    <property type="component" value="Unassembled WGS sequence"/>
</dbReference>
<evidence type="ECO:0000313" key="3">
    <source>
        <dbReference type="EMBL" id="CZT14219.1"/>
    </source>
</evidence>
<dbReference type="EMBL" id="FJUY01000001">
    <property type="protein sequence ID" value="CZT14219.1"/>
    <property type="molecule type" value="Genomic_DNA"/>
</dbReference>
<evidence type="ECO:0000256" key="1">
    <source>
        <dbReference type="SAM" id="SignalP"/>
    </source>
</evidence>
<dbReference type="InterPro" id="IPR022013">
    <property type="entry name" value="CBP"/>
</dbReference>
<feature type="chain" id="PRO_5013918144" description="Fungal calcium binding protein domain-containing protein" evidence="1">
    <location>
        <begin position="18"/>
        <end position="181"/>
    </location>
</feature>
<sequence length="181" mass="18295">MHFSNILIAAFATMAMASPATTRSVREPGQVDIKLPNGCTKTNLAKCVGHLAAASASCGAAAGEAGLNPVADLACVGSATGAAANFDECKSCIPKKTQVEQDVIVKREEGRVDITLPPGCTKKDVRECVLHLASTGGLCAAAAAQAGVDIPNDIGCIASAASTAKNIDECKACIPKKSVLV</sequence>
<dbReference type="Pfam" id="PF12192">
    <property type="entry name" value="CBP"/>
    <property type="match status" value="1"/>
</dbReference>
<dbReference type="AlphaFoldDB" id="A0A2D3UYG2"/>
<protein>
    <recommendedName>
        <fullName evidence="2">Fungal calcium binding protein domain-containing protein</fullName>
    </recommendedName>
</protein>
<keyword evidence="4" id="KW-1185">Reference proteome</keyword>
<reference evidence="3 4" key="1">
    <citation type="submission" date="2016-03" db="EMBL/GenBank/DDBJ databases">
        <authorList>
            <person name="Ploux O."/>
        </authorList>
    </citation>
    <scope>NUCLEOTIDE SEQUENCE [LARGE SCALE GENOMIC DNA]</scope>
    <source>
        <strain evidence="3 4">URUG2</strain>
    </source>
</reference>
<keyword evidence="1" id="KW-0732">Signal</keyword>
<evidence type="ECO:0000259" key="2">
    <source>
        <dbReference type="Pfam" id="PF12192"/>
    </source>
</evidence>
<dbReference type="GeneID" id="35595597"/>
<evidence type="ECO:0000313" key="4">
    <source>
        <dbReference type="Proteomes" id="UP000225277"/>
    </source>
</evidence>
<organism evidence="3 4">
    <name type="scientific">Ramularia collo-cygni</name>
    <dbReference type="NCBI Taxonomy" id="112498"/>
    <lineage>
        <taxon>Eukaryota</taxon>
        <taxon>Fungi</taxon>
        <taxon>Dikarya</taxon>
        <taxon>Ascomycota</taxon>
        <taxon>Pezizomycotina</taxon>
        <taxon>Dothideomycetes</taxon>
        <taxon>Dothideomycetidae</taxon>
        <taxon>Mycosphaerellales</taxon>
        <taxon>Mycosphaerellaceae</taxon>
        <taxon>Ramularia</taxon>
    </lineage>
</organism>
<feature type="signal peptide" evidence="1">
    <location>
        <begin position="1"/>
        <end position="17"/>
    </location>
</feature>
<name>A0A2D3UYG2_9PEZI</name>
<dbReference type="OrthoDB" id="3649011at2759"/>
<accession>A0A2D3UYG2</accession>
<dbReference type="Gene3D" id="1.10.1740.120">
    <property type="match status" value="2"/>
</dbReference>
<proteinExistence type="predicted"/>
<feature type="domain" description="Fungal calcium binding protein" evidence="2">
    <location>
        <begin position="45"/>
        <end position="92"/>
    </location>
</feature>